<dbReference type="PROSITE" id="PS51497">
    <property type="entry name" value="UMA"/>
    <property type="match status" value="1"/>
</dbReference>
<dbReference type="PANTHER" id="PTHR31612:SF2">
    <property type="entry name" value="MULTIVESICULAR BODY SUBUNIT 12A"/>
    <property type="match status" value="1"/>
</dbReference>
<dbReference type="PROSITE" id="PS51498">
    <property type="entry name" value="MABP"/>
    <property type="match status" value="1"/>
</dbReference>
<dbReference type="InterPro" id="IPR018798">
    <property type="entry name" value="MVB12A/B"/>
</dbReference>
<dbReference type="InterPro" id="IPR023341">
    <property type="entry name" value="MABP"/>
</dbReference>
<accession>A0ABM4BDK8</accession>
<dbReference type="PANTHER" id="PTHR31612">
    <property type="entry name" value="MULTIVESICULAR BODY SUBUNIT 12A"/>
    <property type="match status" value="1"/>
</dbReference>
<dbReference type="Gene3D" id="2.100.10.50">
    <property type="match status" value="1"/>
</dbReference>
<comment type="similarity">
    <text evidence="3">Belongs to the MVB12 family.</text>
</comment>
<evidence type="ECO:0000256" key="8">
    <source>
        <dbReference type="ARBA" id="ARBA00022927"/>
    </source>
</evidence>
<evidence type="ECO:0000256" key="2">
    <source>
        <dbReference type="ARBA" id="ARBA00004633"/>
    </source>
</evidence>
<evidence type="ECO:0000256" key="1">
    <source>
        <dbReference type="ARBA" id="ARBA00004496"/>
    </source>
</evidence>
<gene>
    <name evidence="16" type="primary">LOC100209181</name>
</gene>
<evidence type="ECO:0000259" key="14">
    <source>
        <dbReference type="PROSITE" id="PS51498"/>
    </source>
</evidence>
<evidence type="ECO:0000259" key="13">
    <source>
        <dbReference type="PROSITE" id="PS51497"/>
    </source>
</evidence>
<proteinExistence type="inferred from homology"/>
<feature type="domain" description="MABP" evidence="14">
    <location>
        <begin position="2"/>
        <end position="142"/>
    </location>
</feature>
<feature type="domain" description="UMA" evidence="13">
    <location>
        <begin position="179"/>
        <end position="227"/>
    </location>
</feature>
<protein>
    <recommendedName>
        <fullName evidence="4">Multivesicular body subunit 12A</fullName>
    </recommendedName>
    <alternativeName>
        <fullName evidence="12">ESCRT-I complex subunit MVB12A</fullName>
    </alternativeName>
    <alternativeName>
        <fullName evidence="11">Protein FAM125A</fullName>
    </alternativeName>
</protein>
<evidence type="ECO:0000313" key="15">
    <source>
        <dbReference type="Proteomes" id="UP001652625"/>
    </source>
</evidence>
<evidence type="ECO:0000313" key="16">
    <source>
        <dbReference type="RefSeq" id="XP_065647038.1"/>
    </source>
</evidence>
<keyword evidence="15" id="KW-1185">Reference proteome</keyword>
<dbReference type="InterPro" id="IPR040335">
    <property type="entry name" value="MVB12A"/>
</dbReference>
<reference evidence="15" key="1">
    <citation type="submission" date="2025-05" db="UniProtKB">
        <authorList>
            <consortium name="RefSeq"/>
        </authorList>
    </citation>
    <scope>NUCLEOTIDE SEQUENCE [LARGE SCALE GENOMIC DNA]</scope>
</reference>
<evidence type="ECO:0000256" key="7">
    <source>
        <dbReference type="ARBA" id="ARBA00022753"/>
    </source>
</evidence>
<keyword evidence="5" id="KW-0813">Transport</keyword>
<evidence type="ECO:0000256" key="11">
    <source>
        <dbReference type="ARBA" id="ARBA00033002"/>
    </source>
</evidence>
<organism evidence="15 16">
    <name type="scientific">Hydra vulgaris</name>
    <name type="common">Hydra</name>
    <name type="synonym">Hydra attenuata</name>
    <dbReference type="NCBI Taxonomy" id="6087"/>
    <lineage>
        <taxon>Eukaryota</taxon>
        <taxon>Metazoa</taxon>
        <taxon>Cnidaria</taxon>
        <taxon>Hydrozoa</taxon>
        <taxon>Hydroidolina</taxon>
        <taxon>Anthoathecata</taxon>
        <taxon>Aplanulata</taxon>
        <taxon>Hydridae</taxon>
        <taxon>Hydra</taxon>
    </lineage>
</organism>
<evidence type="ECO:0000256" key="12">
    <source>
        <dbReference type="ARBA" id="ARBA00033024"/>
    </source>
</evidence>
<keyword evidence="9" id="KW-0729">SH3-binding</keyword>
<keyword evidence="6" id="KW-0963">Cytoplasm</keyword>
<evidence type="ECO:0000256" key="9">
    <source>
        <dbReference type="ARBA" id="ARBA00023036"/>
    </source>
</evidence>
<keyword evidence="10" id="KW-0472">Membrane</keyword>
<evidence type="ECO:0000256" key="4">
    <source>
        <dbReference type="ARBA" id="ARBA00017653"/>
    </source>
</evidence>
<dbReference type="RefSeq" id="XP_065647038.1">
    <property type="nucleotide sequence ID" value="XM_065790966.1"/>
</dbReference>
<dbReference type="InterPro" id="IPR023340">
    <property type="entry name" value="UMA"/>
</dbReference>
<keyword evidence="8" id="KW-0653">Protein transport</keyword>
<comment type="subcellular location">
    <subcellularLocation>
        <location evidence="1">Cytoplasm</location>
    </subcellularLocation>
    <subcellularLocation>
        <location evidence="2">Late endosome membrane</location>
        <topology evidence="2">Peripheral membrane protein</topology>
    </subcellularLocation>
</comment>
<evidence type="ECO:0000256" key="10">
    <source>
        <dbReference type="ARBA" id="ARBA00023136"/>
    </source>
</evidence>
<evidence type="ECO:0000256" key="3">
    <source>
        <dbReference type="ARBA" id="ARBA00010432"/>
    </source>
</evidence>
<name>A0ABM4BDK8_HYDVU</name>
<sequence>MAEFVTDVFLLTGKDADPETIVIDSTYLKQEANLFDSSWRNKAKRFIAYKRYLNDQNVVTDILIIPEDKDVPDDYAGCYITKDTREKGLRKHILCYKRDLRTSVEKAITDIKVLAKGEFIPSNWCSTSTNLNENQIIFKVDNIKRRTPLRQAPPIPPLATVQKENNIQPLSPGSLVTDLDGVPFEINPRYYGSNKMDNPSISDMYTLTVEDILRKYDYSFEKEKSVIRYAEEENRHTSFSLKVLKVILTKYPKKIFWKVILGTRLEVILKYFETVRKTFFFFSYSTFS</sequence>
<dbReference type="Pfam" id="PF10240">
    <property type="entry name" value="DUF2464"/>
    <property type="match status" value="1"/>
</dbReference>
<evidence type="ECO:0000256" key="6">
    <source>
        <dbReference type="ARBA" id="ARBA00022490"/>
    </source>
</evidence>
<evidence type="ECO:0000256" key="5">
    <source>
        <dbReference type="ARBA" id="ARBA00022448"/>
    </source>
</evidence>
<dbReference type="Proteomes" id="UP001652625">
    <property type="component" value="Chromosome 02"/>
</dbReference>
<reference evidence="16" key="2">
    <citation type="submission" date="2025-08" db="UniProtKB">
        <authorList>
            <consortium name="RefSeq"/>
        </authorList>
    </citation>
    <scope>IDENTIFICATION</scope>
</reference>
<dbReference type="GeneID" id="100209181"/>
<keyword evidence="7" id="KW-0967">Endosome</keyword>